<dbReference type="RefSeq" id="WP_130541448.1">
    <property type="nucleotide sequence ID" value="NZ_CP042431.1"/>
</dbReference>
<dbReference type="FunFam" id="3.30.70.120:FF:000006">
    <property type="entry name" value="GTP cyclohydrolase 1 type 2 homolog"/>
    <property type="match status" value="1"/>
</dbReference>
<organism evidence="7 8">
    <name type="scientific">Pseudobacter ginsenosidimutans</name>
    <dbReference type="NCBI Taxonomy" id="661488"/>
    <lineage>
        <taxon>Bacteria</taxon>
        <taxon>Pseudomonadati</taxon>
        <taxon>Bacteroidota</taxon>
        <taxon>Chitinophagia</taxon>
        <taxon>Chitinophagales</taxon>
        <taxon>Chitinophagaceae</taxon>
        <taxon>Pseudobacter</taxon>
    </lineage>
</organism>
<accession>A0A4V2F0Q0</accession>
<dbReference type="OrthoDB" id="9792792at2"/>
<gene>
    <name evidence="7" type="ORF">EV199_2800</name>
</gene>
<comment type="caution">
    <text evidence="7">The sequence shown here is derived from an EMBL/GenBank/DDBJ whole genome shotgun (WGS) entry which is preliminary data.</text>
</comment>
<proteinExistence type="inferred from homology"/>
<comment type="similarity">
    <text evidence="1 5">Belongs to the GTP cyclohydrolase I type 2/NIF3 family.</text>
</comment>
<feature type="binding site" evidence="6">
    <location>
        <position position="327"/>
    </location>
    <ligand>
        <name>a divalent metal cation</name>
        <dbReference type="ChEBI" id="CHEBI:60240"/>
        <label>1</label>
    </ligand>
</feature>
<dbReference type="AlphaFoldDB" id="A0A4V2F0Q0"/>
<evidence type="ECO:0000256" key="4">
    <source>
        <dbReference type="ARBA" id="ARBA00022723"/>
    </source>
</evidence>
<name>A0A4V2F0Q0_9BACT</name>
<dbReference type="InterPro" id="IPR036069">
    <property type="entry name" value="DUF34/NIF3_sf"/>
</dbReference>
<dbReference type="Gene3D" id="3.30.70.120">
    <property type="match status" value="1"/>
</dbReference>
<feature type="binding site" evidence="6">
    <location>
        <position position="103"/>
    </location>
    <ligand>
        <name>a divalent metal cation</name>
        <dbReference type="ChEBI" id="CHEBI:60240"/>
        <label>1</label>
    </ligand>
</feature>
<keyword evidence="8" id="KW-1185">Reference proteome</keyword>
<dbReference type="Proteomes" id="UP000293874">
    <property type="component" value="Unassembled WGS sequence"/>
</dbReference>
<dbReference type="NCBIfam" id="TIGR00486">
    <property type="entry name" value="YbgI_SA1388"/>
    <property type="match status" value="1"/>
</dbReference>
<dbReference type="GO" id="GO:0005737">
    <property type="term" value="C:cytoplasm"/>
    <property type="evidence" value="ECO:0007669"/>
    <property type="project" value="TreeGrafter"/>
</dbReference>
<feature type="binding site" evidence="6">
    <location>
        <position position="65"/>
    </location>
    <ligand>
        <name>a divalent metal cation</name>
        <dbReference type="ChEBI" id="CHEBI:60240"/>
        <label>1</label>
    </ligand>
</feature>
<dbReference type="Gene3D" id="3.40.1390.30">
    <property type="entry name" value="NIF3 (NGG1p interacting factor 3)-like"/>
    <property type="match status" value="1"/>
</dbReference>
<reference evidence="7 8" key="1">
    <citation type="submission" date="2019-02" db="EMBL/GenBank/DDBJ databases">
        <title>Genomic Encyclopedia of Type Strains, Phase IV (KMG-IV): sequencing the most valuable type-strain genomes for metagenomic binning, comparative biology and taxonomic classification.</title>
        <authorList>
            <person name="Goeker M."/>
        </authorList>
    </citation>
    <scope>NUCLEOTIDE SEQUENCE [LARGE SCALE GENOMIC DNA]</scope>
    <source>
        <strain evidence="7 8">DSM 18116</strain>
    </source>
</reference>
<dbReference type="Pfam" id="PF01784">
    <property type="entry name" value="DUF34_NIF3"/>
    <property type="match status" value="1"/>
</dbReference>
<evidence type="ECO:0000256" key="2">
    <source>
        <dbReference type="ARBA" id="ARBA00011643"/>
    </source>
</evidence>
<evidence type="ECO:0000313" key="7">
    <source>
        <dbReference type="EMBL" id="RZS70901.1"/>
    </source>
</evidence>
<dbReference type="PIRSF" id="PIRSF037489">
    <property type="entry name" value="UCP037489_NIF3_YqfO"/>
    <property type="match status" value="1"/>
</dbReference>
<dbReference type="FunFam" id="3.40.1390.30:FF:000001">
    <property type="entry name" value="GTP cyclohydrolase 1 type 2"/>
    <property type="match status" value="1"/>
</dbReference>
<dbReference type="InterPro" id="IPR002678">
    <property type="entry name" value="DUF34/NIF3"/>
</dbReference>
<evidence type="ECO:0000256" key="5">
    <source>
        <dbReference type="PIRNR" id="PIRNR037489"/>
    </source>
</evidence>
<feature type="binding site" evidence="6">
    <location>
        <position position="64"/>
    </location>
    <ligand>
        <name>a divalent metal cation</name>
        <dbReference type="ChEBI" id="CHEBI:60240"/>
        <label>2</label>
    </ligand>
</feature>
<dbReference type="PANTHER" id="PTHR13799">
    <property type="entry name" value="NGG1 INTERACTING FACTOR 3"/>
    <property type="match status" value="1"/>
</dbReference>
<feature type="binding site" evidence="6">
    <location>
        <position position="331"/>
    </location>
    <ligand>
        <name>a divalent metal cation</name>
        <dbReference type="ChEBI" id="CHEBI:60240"/>
        <label>1</label>
    </ligand>
</feature>
<evidence type="ECO:0000313" key="8">
    <source>
        <dbReference type="Proteomes" id="UP000293874"/>
    </source>
</evidence>
<dbReference type="PANTHER" id="PTHR13799:SF14">
    <property type="entry name" value="GTP CYCLOHYDROLASE 1 TYPE 2 HOMOLOG"/>
    <property type="match status" value="1"/>
</dbReference>
<dbReference type="EMBL" id="SGXA01000002">
    <property type="protein sequence ID" value="RZS70901.1"/>
    <property type="molecule type" value="Genomic_DNA"/>
</dbReference>
<dbReference type="InterPro" id="IPR017221">
    <property type="entry name" value="DUF34/NIF3_bac"/>
</dbReference>
<comment type="subunit">
    <text evidence="2">Homohexamer.</text>
</comment>
<dbReference type="GO" id="GO:0046872">
    <property type="term" value="F:metal ion binding"/>
    <property type="evidence" value="ECO:0007669"/>
    <property type="project" value="UniProtKB-UniRule"/>
</dbReference>
<protein>
    <recommendedName>
        <fullName evidence="3 5">GTP cyclohydrolase 1 type 2 homolog</fullName>
    </recommendedName>
</protein>
<dbReference type="SUPFAM" id="SSF102705">
    <property type="entry name" value="NIF3 (NGG1p interacting factor 3)-like"/>
    <property type="match status" value="1"/>
</dbReference>
<dbReference type="InterPro" id="IPR015867">
    <property type="entry name" value="N-reg_PII/ATP_PRibTrfase_C"/>
</dbReference>
<evidence type="ECO:0000256" key="6">
    <source>
        <dbReference type="PIRSR" id="PIRSR602678-1"/>
    </source>
</evidence>
<keyword evidence="4 5" id="KW-0479">Metal-binding</keyword>
<evidence type="ECO:0000256" key="3">
    <source>
        <dbReference type="ARBA" id="ARBA00022112"/>
    </source>
</evidence>
<evidence type="ECO:0000256" key="1">
    <source>
        <dbReference type="ARBA" id="ARBA00006964"/>
    </source>
</evidence>
<sequence length="365" mass="39864">MTIQQVISYLEGIAPPALQESYDNAGLLTGQAGWQCTGVLCTLDATEDVILEAIDKRCNLVVAHHPIIFGGLKKINGKNYVEKTVITAIKNDIAIYAIHTNLDHVIDGVNGRMADRLELINRRILAPKEGTLKKIFTFVPHAQADKVRDAIFNAGAGEIGKYSECSFGVEGTGTFKAGEGTDPFVGEQGRRHQEKETKLEVIFPAWLQSAVVQALIKSHPYEEVAYDVVSLANAHPGQGAGLIGELAAPKSELEFLSLLKERFDLHVIRHTPFTGKAIRKVALCGGAGSFLVSKALAAGADIYITGDMKYHEFFDANGRMIIADIGHFESEQFTTDLLVDILREKFTTFAVLKSGVPTNPVNYFY</sequence>